<keyword evidence="2" id="KW-1185">Reference proteome</keyword>
<dbReference type="Proteomes" id="UP000070700">
    <property type="component" value="Unassembled WGS sequence"/>
</dbReference>
<dbReference type="KEGG" id="psco:LY89DRAFT_80036"/>
<accession>A0A194X833</accession>
<dbReference type="InParanoid" id="A0A194X833"/>
<dbReference type="AlphaFoldDB" id="A0A194X833"/>
<gene>
    <name evidence="1" type="ORF">LY89DRAFT_80036</name>
</gene>
<evidence type="ECO:0000313" key="1">
    <source>
        <dbReference type="EMBL" id="KUJ16325.1"/>
    </source>
</evidence>
<evidence type="ECO:0000313" key="2">
    <source>
        <dbReference type="Proteomes" id="UP000070700"/>
    </source>
</evidence>
<reference evidence="1 2" key="1">
    <citation type="submission" date="2015-10" db="EMBL/GenBank/DDBJ databases">
        <title>Full genome of DAOMC 229536 Phialocephala scopiformis, a fungal endophyte of spruce producing the potent anti-insectan compound rugulosin.</title>
        <authorList>
            <consortium name="DOE Joint Genome Institute"/>
            <person name="Walker A.K."/>
            <person name="Frasz S.L."/>
            <person name="Seifert K.A."/>
            <person name="Miller J.D."/>
            <person name="Mondo S.J."/>
            <person name="Labutti K."/>
            <person name="Lipzen A."/>
            <person name="Dockter R."/>
            <person name="Kennedy M."/>
            <person name="Grigoriev I.V."/>
            <person name="Spatafora J.W."/>
        </authorList>
    </citation>
    <scope>NUCLEOTIDE SEQUENCE [LARGE SCALE GENOMIC DNA]</scope>
    <source>
        <strain evidence="1 2">CBS 120377</strain>
    </source>
</reference>
<dbReference type="GeneID" id="28833139"/>
<proteinExistence type="predicted"/>
<dbReference type="EMBL" id="KQ947416">
    <property type="protein sequence ID" value="KUJ16325.1"/>
    <property type="molecule type" value="Genomic_DNA"/>
</dbReference>
<protein>
    <submittedName>
        <fullName evidence="1">Uncharacterized protein</fullName>
    </submittedName>
</protein>
<organism evidence="1 2">
    <name type="scientific">Mollisia scopiformis</name>
    <name type="common">Conifer needle endophyte fungus</name>
    <name type="synonym">Phialocephala scopiformis</name>
    <dbReference type="NCBI Taxonomy" id="149040"/>
    <lineage>
        <taxon>Eukaryota</taxon>
        <taxon>Fungi</taxon>
        <taxon>Dikarya</taxon>
        <taxon>Ascomycota</taxon>
        <taxon>Pezizomycotina</taxon>
        <taxon>Leotiomycetes</taxon>
        <taxon>Helotiales</taxon>
        <taxon>Mollisiaceae</taxon>
        <taxon>Mollisia</taxon>
    </lineage>
</organism>
<name>A0A194X833_MOLSC</name>
<dbReference type="RefSeq" id="XP_018070680.1">
    <property type="nucleotide sequence ID" value="XM_018223413.1"/>
</dbReference>
<sequence length="102" mass="11654">MLVCRYLPRYSSSAAGYMGTVPACVRATGAMKGGRAFGFKSRVGLRRIFSVFCFVSIYFPRYRGIEKFRTSKQKIRFLWREGGFRPWRPPPAITSSCSVPRN</sequence>